<dbReference type="InParanoid" id="A0A0D0AYV3"/>
<proteinExistence type="predicted"/>
<feature type="region of interest" description="Disordered" evidence="1">
    <location>
        <begin position="286"/>
        <end position="305"/>
    </location>
</feature>
<dbReference type="STRING" id="930992.A0A0D0AYV3"/>
<reference evidence="2 3" key="1">
    <citation type="submission" date="2014-04" db="EMBL/GenBank/DDBJ databases">
        <authorList>
            <consortium name="DOE Joint Genome Institute"/>
            <person name="Kuo A."/>
            <person name="Ruytinx J."/>
            <person name="Rineau F."/>
            <person name="Colpaert J."/>
            <person name="Kohler A."/>
            <person name="Nagy L.G."/>
            <person name="Floudas D."/>
            <person name="Copeland A."/>
            <person name="Barry K.W."/>
            <person name="Cichocki N."/>
            <person name="Veneault-Fourrey C."/>
            <person name="LaButti K."/>
            <person name="Lindquist E.A."/>
            <person name="Lipzen A."/>
            <person name="Lundell T."/>
            <person name="Morin E."/>
            <person name="Murat C."/>
            <person name="Sun H."/>
            <person name="Tunlid A."/>
            <person name="Henrissat B."/>
            <person name="Grigoriev I.V."/>
            <person name="Hibbett D.S."/>
            <person name="Martin F."/>
            <person name="Nordberg H.P."/>
            <person name="Cantor M.N."/>
            <person name="Hua S.X."/>
        </authorList>
    </citation>
    <scope>NUCLEOTIDE SEQUENCE [LARGE SCALE GENOMIC DNA]</scope>
    <source>
        <strain evidence="2 3">UH-Slu-Lm8-n1</strain>
    </source>
</reference>
<dbReference type="AlphaFoldDB" id="A0A0D0AYV3"/>
<keyword evidence="3" id="KW-1185">Reference proteome</keyword>
<organism evidence="2 3">
    <name type="scientific">Suillus luteus UH-Slu-Lm8-n1</name>
    <dbReference type="NCBI Taxonomy" id="930992"/>
    <lineage>
        <taxon>Eukaryota</taxon>
        <taxon>Fungi</taxon>
        <taxon>Dikarya</taxon>
        <taxon>Basidiomycota</taxon>
        <taxon>Agaricomycotina</taxon>
        <taxon>Agaricomycetes</taxon>
        <taxon>Agaricomycetidae</taxon>
        <taxon>Boletales</taxon>
        <taxon>Suillineae</taxon>
        <taxon>Suillaceae</taxon>
        <taxon>Suillus</taxon>
    </lineage>
</organism>
<gene>
    <name evidence="2" type="ORF">CY34DRAFT_16002</name>
</gene>
<dbReference type="Proteomes" id="UP000054485">
    <property type="component" value="Unassembled WGS sequence"/>
</dbReference>
<dbReference type="HOGENOM" id="CLU_002498_9_3_1"/>
<feature type="compositionally biased region" description="Acidic residues" evidence="1">
    <location>
        <begin position="553"/>
        <end position="599"/>
    </location>
</feature>
<accession>A0A0D0AYV3</accession>
<evidence type="ECO:0000256" key="1">
    <source>
        <dbReference type="SAM" id="MobiDB-lite"/>
    </source>
</evidence>
<protein>
    <submittedName>
        <fullName evidence="2">Unplaced genomic scaffold CY34scaffold_351, whole genome shotgun sequence</fullName>
    </submittedName>
</protein>
<dbReference type="OrthoDB" id="3183767at2759"/>
<feature type="compositionally biased region" description="Basic and acidic residues" evidence="1">
    <location>
        <begin position="204"/>
        <end position="215"/>
    </location>
</feature>
<feature type="region of interest" description="Disordered" evidence="1">
    <location>
        <begin position="536"/>
        <end position="599"/>
    </location>
</feature>
<evidence type="ECO:0000313" key="2">
    <source>
        <dbReference type="EMBL" id="KIK36998.1"/>
    </source>
</evidence>
<dbReference type="EMBL" id="KN835482">
    <property type="protein sequence ID" value="KIK36998.1"/>
    <property type="molecule type" value="Genomic_DNA"/>
</dbReference>
<feature type="compositionally biased region" description="Polar residues" evidence="1">
    <location>
        <begin position="216"/>
        <end position="230"/>
    </location>
</feature>
<evidence type="ECO:0000313" key="3">
    <source>
        <dbReference type="Proteomes" id="UP000054485"/>
    </source>
</evidence>
<reference evidence="3" key="2">
    <citation type="submission" date="2015-01" db="EMBL/GenBank/DDBJ databases">
        <title>Evolutionary Origins and Diversification of the Mycorrhizal Mutualists.</title>
        <authorList>
            <consortium name="DOE Joint Genome Institute"/>
            <consortium name="Mycorrhizal Genomics Consortium"/>
            <person name="Kohler A."/>
            <person name="Kuo A."/>
            <person name="Nagy L.G."/>
            <person name="Floudas D."/>
            <person name="Copeland A."/>
            <person name="Barry K.W."/>
            <person name="Cichocki N."/>
            <person name="Veneault-Fourrey C."/>
            <person name="LaButti K."/>
            <person name="Lindquist E.A."/>
            <person name="Lipzen A."/>
            <person name="Lundell T."/>
            <person name="Morin E."/>
            <person name="Murat C."/>
            <person name="Riley R."/>
            <person name="Ohm R."/>
            <person name="Sun H."/>
            <person name="Tunlid A."/>
            <person name="Henrissat B."/>
            <person name="Grigoriev I.V."/>
            <person name="Hibbett D.S."/>
            <person name="Martin F."/>
        </authorList>
    </citation>
    <scope>NUCLEOTIDE SEQUENCE [LARGE SCALE GENOMIC DNA]</scope>
    <source>
        <strain evidence="3">UH-Slu-Lm8-n1</strain>
    </source>
</reference>
<sequence length="599" mass="67904">MAKVVEAQDYIYGWGNTVDGLKVENTLGEGSWVPVLNQFVKKLGPFSLDPFRMLVIDLMHECELGTWKALFTHLLRLLYALPRGSEIIAALDGRFRQVPTFGNGIIRKFSNNTSEMKRLAARDFEDILQCAIPVFEGLFPTNHDEVVQTLLYHFAQWHALAKLRVHSDSTIDLLNETFKKLSQKLCKFLNYTCTAYTTVELPREKSARQRRDNQRSETNGTLPTPGSNSAKAKRFNLSTYKFHAMGDYVRTIKFFGTTDSFTTQIGELAHRALKAFYPLTKVESFSGPGQPEANAPPPVSSDHHHSIATSQNNLVNLFAFLREHDGDPAIKNFIPRLRDHILYRMRGLDVSHCDHSFTDKECNSVIIPNNTVYSVQTMQIHYTTYDFRREYDTINPRSHGDVMVLSGETAPSHPYWYACVLGIYHVEVWLNHGGQPVKRYIEFLWVRWLAVLQGHKSGMKHARLPKIAFVEESDPDAFGFLDPGQDASQRSSTTGNNTMLGFDRDMFMCYTHLSIGHSAMLRRITRDCLGSGLVTHTNASNEEDSEDHKEAGDGEGYECDKDDEDDEDDDEEGHEESDDELGDGELDGDLDDGFEDISF</sequence>
<feature type="region of interest" description="Disordered" evidence="1">
    <location>
        <begin position="204"/>
        <end position="230"/>
    </location>
</feature>
<name>A0A0D0AYV3_9AGAM</name>